<evidence type="ECO:0000313" key="1">
    <source>
        <dbReference type="EMBL" id="GBN15776.1"/>
    </source>
</evidence>
<reference evidence="1 2" key="1">
    <citation type="journal article" date="2019" name="Sci. Rep.">
        <title>Orb-weaving spider Araneus ventricosus genome elucidates the spidroin gene catalogue.</title>
        <authorList>
            <person name="Kono N."/>
            <person name="Nakamura H."/>
            <person name="Ohtoshi R."/>
            <person name="Moran D.A.P."/>
            <person name="Shinohara A."/>
            <person name="Yoshida Y."/>
            <person name="Fujiwara M."/>
            <person name="Mori M."/>
            <person name="Tomita M."/>
            <person name="Arakawa K."/>
        </authorList>
    </citation>
    <scope>NUCLEOTIDE SEQUENCE [LARGE SCALE GENOMIC DNA]</scope>
</reference>
<sequence>MPFPSEQVSPSSNTYRGLVRDYKHSKLPIEGNVKLWVFHQDKVPVHWSTSNFTCPVETSYSGLQPAYSSDLTPCYFSLDEEFA</sequence>
<proteinExistence type="predicted"/>
<name>A0A4Y2LQD9_ARAVE</name>
<accession>A0A4Y2LQD9</accession>
<organism evidence="1 2">
    <name type="scientific">Araneus ventricosus</name>
    <name type="common">Orbweaver spider</name>
    <name type="synonym">Epeira ventricosa</name>
    <dbReference type="NCBI Taxonomy" id="182803"/>
    <lineage>
        <taxon>Eukaryota</taxon>
        <taxon>Metazoa</taxon>
        <taxon>Ecdysozoa</taxon>
        <taxon>Arthropoda</taxon>
        <taxon>Chelicerata</taxon>
        <taxon>Arachnida</taxon>
        <taxon>Araneae</taxon>
        <taxon>Araneomorphae</taxon>
        <taxon>Entelegynae</taxon>
        <taxon>Araneoidea</taxon>
        <taxon>Araneidae</taxon>
        <taxon>Araneus</taxon>
    </lineage>
</organism>
<keyword evidence="2" id="KW-1185">Reference proteome</keyword>
<dbReference type="EMBL" id="BGPR01006064">
    <property type="protein sequence ID" value="GBN15776.1"/>
    <property type="molecule type" value="Genomic_DNA"/>
</dbReference>
<evidence type="ECO:0000313" key="2">
    <source>
        <dbReference type="Proteomes" id="UP000499080"/>
    </source>
</evidence>
<comment type="caution">
    <text evidence="1">The sequence shown here is derived from an EMBL/GenBank/DDBJ whole genome shotgun (WGS) entry which is preliminary data.</text>
</comment>
<protein>
    <submittedName>
        <fullName evidence="1">Uncharacterized protein</fullName>
    </submittedName>
</protein>
<gene>
    <name evidence="1" type="ORF">AVEN_149221_1</name>
</gene>
<dbReference type="AlphaFoldDB" id="A0A4Y2LQD9"/>
<dbReference type="Proteomes" id="UP000499080">
    <property type="component" value="Unassembled WGS sequence"/>
</dbReference>